<sequence length="82" mass="8798">MPILQGADTVSAWEETMHRAEAPVDSAIVTPLVSIGLGRMGYISVPKCGSSAPSTELRPTFCAWSMVHGAGYYVHGRAHNRI</sequence>
<proteinExistence type="predicted"/>
<keyword evidence="2" id="KW-1185">Reference proteome</keyword>
<name>M3CFQ7_SPHMS</name>
<accession>M3CFQ7</accession>
<dbReference type="EMBL" id="KB456264">
    <property type="protein sequence ID" value="EMF12653.1"/>
    <property type="molecule type" value="Genomic_DNA"/>
</dbReference>
<gene>
    <name evidence="1" type="ORF">SEPMUDRAFT_117220</name>
</gene>
<dbReference type="Proteomes" id="UP000016931">
    <property type="component" value="Unassembled WGS sequence"/>
</dbReference>
<evidence type="ECO:0000313" key="2">
    <source>
        <dbReference type="Proteomes" id="UP000016931"/>
    </source>
</evidence>
<dbReference type="AlphaFoldDB" id="M3CFQ7"/>
<evidence type="ECO:0000313" key="1">
    <source>
        <dbReference type="EMBL" id="EMF12653.1"/>
    </source>
</evidence>
<dbReference type="RefSeq" id="XP_016760774.1">
    <property type="nucleotide sequence ID" value="XM_016901318.1"/>
</dbReference>
<organism evidence="1 2">
    <name type="scientific">Sphaerulina musiva (strain SO2202)</name>
    <name type="common">Poplar stem canker fungus</name>
    <name type="synonym">Septoria musiva</name>
    <dbReference type="NCBI Taxonomy" id="692275"/>
    <lineage>
        <taxon>Eukaryota</taxon>
        <taxon>Fungi</taxon>
        <taxon>Dikarya</taxon>
        <taxon>Ascomycota</taxon>
        <taxon>Pezizomycotina</taxon>
        <taxon>Dothideomycetes</taxon>
        <taxon>Dothideomycetidae</taxon>
        <taxon>Mycosphaerellales</taxon>
        <taxon>Mycosphaerellaceae</taxon>
        <taxon>Sphaerulina</taxon>
    </lineage>
</organism>
<dbReference type="GeneID" id="27898455"/>
<reference evidence="1 2" key="1">
    <citation type="journal article" date="2012" name="PLoS Pathog.">
        <title>Diverse lifestyles and strategies of plant pathogenesis encoded in the genomes of eighteen Dothideomycetes fungi.</title>
        <authorList>
            <person name="Ohm R.A."/>
            <person name="Feau N."/>
            <person name="Henrissat B."/>
            <person name="Schoch C.L."/>
            <person name="Horwitz B.A."/>
            <person name="Barry K.W."/>
            <person name="Condon B.J."/>
            <person name="Copeland A.C."/>
            <person name="Dhillon B."/>
            <person name="Glaser F."/>
            <person name="Hesse C.N."/>
            <person name="Kosti I."/>
            <person name="LaButti K."/>
            <person name="Lindquist E.A."/>
            <person name="Lucas S."/>
            <person name="Salamov A.A."/>
            <person name="Bradshaw R.E."/>
            <person name="Ciuffetti L."/>
            <person name="Hamelin R.C."/>
            <person name="Kema G.H.J."/>
            <person name="Lawrence C."/>
            <person name="Scott J.A."/>
            <person name="Spatafora J.W."/>
            <person name="Turgeon B.G."/>
            <person name="de Wit P.J.G.M."/>
            <person name="Zhong S."/>
            <person name="Goodwin S.B."/>
            <person name="Grigoriev I.V."/>
        </authorList>
    </citation>
    <scope>NUCLEOTIDE SEQUENCE [LARGE SCALE GENOMIC DNA]</scope>
    <source>
        <strain evidence="1 2">SO2202</strain>
    </source>
</reference>
<dbReference type="HOGENOM" id="CLU_2559766_0_0_1"/>
<protein>
    <submittedName>
        <fullName evidence="1">Uncharacterized protein</fullName>
    </submittedName>
</protein>